<dbReference type="OrthoDB" id="414945at2759"/>
<dbReference type="AlphaFoldDB" id="A0A2P5DKE2"/>
<keyword evidence="2" id="KW-1185">Reference proteome</keyword>
<evidence type="ECO:0000313" key="2">
    <source>
        <dbReference type="Proteomes" id="UP000237105"/>
    </source>
</evidence>
<dbReference type="STRING" id="3476.A0A2P5DKE2"/>
<dbReference type="CDD" id="cd09272">
    <property type="entry name" value="RNase_HI_RT_Ty1"/>
    <property type="match status" value="1"/>
</dbReference>
<comment type="caution">
    <text evidence="1">The sequence shown here is derived from an EMBL/GenBank/DDBJ whole genome shotgun (WGS) entry which is preliminary data.</text>
</comment>
<dbReference type="Proteomes" id="UP000237105">
    <property type="component" value="Unassembled WGS sequence"/>
</dbReference>
<proteinExistence type="predicted"/>
<reference evidence="2" key="1">
    <citation type="submission" date="2016-06" db="EMBL/GenBank/DDBJ databases">
        <title>Parallel loss of symbiosis genes in relatives of nitrogen-fixing non-legume Parasponia.</title>
        <authorList>
            <person name="Van Velzen R."/>
            <person name="Holmer R."/>
            <person name="Bu F."/>
            <person name="Rutten L."/>
            <person name="Van Zeijl A."/>
            <person name="Liu W."/>
            <person name="Santuari L."/>
            <person name="Cao Q."/>
            <person name="Sharma T."/>
            <person name="Shen D."/>
            <person name="Roswanjaya Y."/>
            <person name="Wardhani T."/>
            <person name="Kalhor M.S."/>
            <person name="Jansen J."/>
            <person name="Van den Hoogen J."/>
            <person name="Gungor B."/>
            <person name="Hartog M."/>
            <person name="Hontelez J."/>
            <person name="Verver J."/>
            <person name="Yang W.-C."/>
            <person name="Schijlen E."/>
            <person name="Repin R."/>
            <person name="Schilthuizen M."/>
            <person name="Schranz E."/>
            <person name="Heidstra R."/>
            <person name="Miyata K."/>
            <person name="Fedorova E."/>
            <person name="Kohlen W."/>
            <person name="Bisseling T."/>
            <person name="Smit S."/>
            <person name="Geurts R."/>
        </authorList>
    </citation>
    <scope>NUCLEOTIDE SEQUENCE [LARGE SCALE GENOMIC DNA]</scope>
    <source>
        <strain evidence="2">cv. WU1-14</strain>
    </source>
</reference>
<organism evidence="1 2">
    <name type="scientific">Parasponia andersonii</name>
    <name type="common">Sponia andersonii</name>
    <dbReference type="NCBI Taxonomy" id="3476"/>
    <lineage>
        <taxon>Eukaryota</taxon>
        <taxon>Viridiplantae</taxon>
        <taxon>Streptophyta</taxon>
        <taxon>Embryophyta</taxon>
        <taxon>Tracheophyta</taxon>
        <taxon>Spermatophyta</taxon>
        <taxon>Magnoliopsida</taxon>
        <taxon>eudicotyledons</taxon>
        <taxon>Gunneridae</taxon>
        <taxon>Pentapetalae</taxon>
        <taxon>rosids</taxon>
        <taxon>fabids</taxon>
        <taxon>Rosales</taxon>
        <taxon>Cannabaceae</taxon>
        <taxon>Parasponia</taxon>
    </lineage>
</organism>
<dbReference type="PANTHER" id="PTHR11439">
    <property type="entry name" value="GAG-POL-RELATED RETROTRANSPOSON"/>
    <property type="match status" value="1"/>
</dbReference>
<evidence type="ECO:0000313" key="1">
    <source>
        <dbReference type="EMBL" id="PON73769.1"/>
    </source>
</evidence>
<feature type="non-terminal residue" evidence="1">
    <location>
        <position position="1"/>
    </location>
</feature>
<protein>
    <submittedName>
        <fullName evidence="1">Uncharacterized protein</fullName>
    </submittedName>
</protein>
<gene>
    <name evidence="1" type="ORF">PanWU01x14_056570</name>
</gene>
<accession>A0A2P5DKE2</accession>
<name>A0A2P5DKE2_PARAD</name>
<sequence length="112" mass="12890">AEFRAAAQAICEGMWIKRVLNELRITSLDPIRILCDNEAAIRIAKNPVHHDRTKHVEIDRHFIKEKIESRILQMAYTPTQLQVADVLTKALPRIKFEELISKLGMIDIYSPA</sequence>
<dbReference type="EMBL" id="JXTB01000032">
    <property type="protein sequence ID" value="PON73769.1"/>
    <property type="molecule type" value="Genomic_DNA"/>
</dbReference>
<dbReference type="PANTHER" id="PTHR11439:SF486">
    <property type="entry name" value="RLK (RECEPTOR-LIKE KINASE) PROTEIN, PUTATIVE-RELATED"/>
    <property type="match status" value="1"/>
</dbReference>